<evidence type="ECO:0000256" key="1">
    <source>
        <dbReference type="SAM" id="Phobius"/>
    </source>
</evidence>
<organism evidence="2 3">
    <name type="scientific">Eleutherodactylus coqui</name>
    <name type="common">Puerto Rican coqui</name>
    <dbReference type="NCBI Taxonomy" id="57060"/>
    <lineage>
        <taxon>Eukaryota</taxon>
        <taxon>Metazoa</taxon>
        <taxon>Chordata</taxon>
        <taxon>Craniata</taxon>
        <taxon>Vertebrata</taxon>
        <taxon>Euteleostomi</taxon>
        <taxon>Amphibia</taxon>
        <taxon>Batrachia</taxon>
        <taxon>Anura</taxon>
        <taxon>Neobatrachia</taxon>
        <taxon>Hyloidea</taxon>
        <taxon>Eleutherodactylidae</taxon>
        <taxon>Eleutherodactylinae</taxon>
        <taxon>Eleutherodactylus</taxon>
        <taxon>Eleutherodactylus</taxon>
    </lineage>
</organism>
<accession>A0A8J6K3J7</accession>
<name>A0A8J6K3J7_ELECQ</name>
<keyword evidence="1" id="KW-1133">Transmembrane helix</keyword>
<feature type="transmembrane region" description="Helical" evidence="1">
    <location>
        <begin position="72"/>
        <end position="91"/>
    </location>
</feature>
<proteinExistence type="predicted"/>
<evidence type="ECO:0000313" key="2">
    <source>
        <dbReference type="EMBL" id="KAG9478372.1"/>
    </source>
</evidence>
<dbReference type="EMBL" id="WNTK01000009">
    <property type="protein sequence ID" value="KAG9478372.1"/>
    <property type="molecule type" value="Genomic_DNA"/>
</dbReference>
<evidence type="ECO:0000313" key="3">
    <source>
        <dbReference type="Proteomes" id="UP000770717"/>
    </source>
</evidence>
<reference evidence="2" key="1">
    <citation type="thesis" date="2020" institute="ProQuest LLC" country="789 East Eisenhower Parkway, Ann Arbor, MI, USA">
        <title>Comparative Genomics and Chromosome Evolution.</title>
        <authorList>
            <person name="Mudd A.B."/>
        </authorList>
    </citation>
    <scope>NUCLEOTIDE SEQUENCE</scope>
    <source>
        <strain evidence="2">HN-11 Male</strain>
        <tissue evidence="2">Kidney and liver</tissue>
    </source>
</reference>
<keyword evidence="3" id="KW-1185">Reference proteome</keyword>
<dbReference type="Proteomes" id="UP000770717">
    <property type="component" value="Unassembled WGS sequence"/>
</dbReference>
<dbReference type="AlphaFoldDB" id="A0A8J6K3J7"/>
<keyword evidence="1" id="KW-0472">Membrane</keyword>
<comment type="caution">
    <text evidence="2">The sequence shown here is derived from an EMBL/GenBank/DDBJ whole genome shotgun (WGS) entry which is preliminary data.</text>
</comment>
<gene>
    <name evidence="2" type="ORF">GDO78_013401</name>
</gene>
<sequence>MPTGFLMSLTTGLEKVGAHWLSDQSPQVHIDLFLCTIITMNAKASAKATDKHCWLQVYTKLEIFWNKSSPNFFLLFFFFNILIIVQFRYYLRP</sequence>
<keyword evidence="1" id="KW-0812">Transmembrane</keyword>
<protein>
    <submittedName>
        <fullName evidence="2">Uncharacterized protein</fullName>
    </submittedName>
</protein>